<dbReference type="eggNOG" id="ENOG502QRWH">
    <property type="taxonomic scope" value="Eukaryota"/>
</dbReference>
<feature type="region of interest" description="Disordered" evidence="5">
    <location>
        <begin position="114"/>
        <end position="168"/>
    </location>
</feature>
<feature type="region of interest" description="Disordered" evidence="5">
    <location>
        <begin position="227"/>
        <end position="273"/>
    </location>
</feature>
<feature type="compositionally biased region" description="Polar residues" evidence="5">
    <location>
        <begin position="117"/>
        <end position="130"/>
    </location>
</feature>
<comment type="subcellular location">
    <subcellularLocation>
        <location evidence="2">Cytoplasm</location>
    </subcellularLocation>
    <subcellularLocation>
        <location evidence="1">Nucleus</location>
    </subcellularLocation>
</comment>
<feature type="region of interest" description="Disordered" evidence="5">
    <location>
        <begin position="558"/>
        <end position="583"/>
    </location>
</feature>
<accession>K4APL0</accession>
<reference evidence="6" key="2">
    <citation type="submission" date="2018-08" db="UniProtKB">
        <authorList>
            <consortium name="EnsemblPlants"/>
        </authorList>
    </citation>
    <scope>IDENTIFICATION</scope>
    <source>
        <strain evidence="6">Yugu1</strain>
    </source>
</reference>
<dbReference type="Gramene" id="KQK85622">
    <property type="protein sequence ID" value="KQK85622"/>
    <property type="gene ID" value="SETIT_040858mg"/>
</dbReference>
<protein>
    <recommendedName>
        <fullName evidence="8">Calmodulin-binding family protein</fullName>
    </recommendedName>
</protein>
<evidence type="ECO:0000256" key="4">
    <source>
        <dbReference type="ARBA" id="ARBA00023242"/>
    </source>
</evidence>
<evidence type="ECO:0000256" key="5">
    <source>
        <dbReference type="SAM" id="MobiDB-lite"/>
    </source>
</evidence>
<dbReference type="Proteomes" id="UP000004995">
    <property type="component" value="Unassembled WGS sequence"/>
</dbReference>
<feature type="region of interest" description="Disordered" evidence="5">
    <location>
        <begin position="657"/>
        <end position="741"/>
    </location>
</feature>
<dbReference type="GO" id="GO:0005737">
    <property type="term" value="C:cytoplasm"/>
    <property type="evidence" value="ECO:0007669"/>
    <property type="project" value="UniProtKB-SubCell"/>
</dbReference>
<dbReference type="PANTHER" id="PTHR31250">
    <property type="entry name" value="IQ DOMAIN-CONTAINING PROTEIN IQM3"/>
    <property type="match status" value="1"/>
</dbReference>
<dbReference type="InParanoid" id="K4APL0"/>
<sequence length="778" mass="84586">MDAWLGCSLPFQPRPNNAAAQNPQAALRVDTAALTCETGQGRDAEASSATPGSSPARAATTGRSVPVVVLVVSRTRPHAPCLRNAQLGLVLLCLHGLHGAGACIYRRPHPAPRVPATDQQLLKPQSNATPTGYGGELSTSGSPSPIRSLGTIGSPAPATPSLQEGPSREMSLSLLNTERNHLLSPKPRSPRDGCFSPVRTSSPRATAKMARGGLERSLSFKNWEAQVAAPPQEPESAAPAGRGGSGINGARPGTLALQPAPQQQSPRQAASPAQAMIEYISPRPRVELDEAATKLQKIYKGHRTRRSLADSAIIAEELWWKTYDSVYLNIKSISFFDGGKQETAVSRWSRAGKRIAKVGKGLSKDEKAQKLALQHWLEAIDPRHRYGHNLHLYYDIWSASSSCEPFFYWLDIGAGRDQHHPKCPRSKLYSQLIMYLGPNERAAYEVIVEGGRLLYKQSGELVNTNEESKWIFVLSTSRSLYVGQKRKGRFQHSSFLSGAATTAAGRLVAKEGVLRAIWPYSGHYHPTEENFREFIAFLEENSVDLANVKRCSVDDDEYPSFKKAPEEAEAPTAEAAAHGETVETDQSVELPEVDIVKEEVAAEMAVGGGEEEDAAEPEMMARRPSFKWSTPTGARIGCLRDYPADLQSMALEQVNLSPRVAPSPGARAGCRCRSRRRAPARGSGCRRGSTTWGSRPRPAPGSQSRARRRGPPGGRPSSSSWGSRRRPWRSRSPSTKASEPAALLIDMAGRPRRVAAVADFAPPFSKALQRSFNWLDEG</sequence>
<dbReference type="PROSITE" id="PS50096">
    <property type="entry name" value="IQ"/>
    <property type="match status" value="1"/>
</dbReference>
<dbReference type="PANTHER" id="PTHR31250:SF67">
    <property type="entry name" value="CALMODULIN-BINDING PROTEIN"/>
    <property type="match status" value="1"/>
</dbReference>
<evidence type="ECO:0000313" key="7">
    <source>
        <dbReference type="Proteomes" id="UP000004995"/>
    </source>
</evidence>
<evidence type="ECO:0000256" key="1">
    <source>
        <dbReference type="ARBA" id="ARBA00004123"/>
    </source>
</evidence>
<reference evidence="7" key="1">
    <citation type="journal article" date="2012" name="Nat. Biotechnol.">
        <title>Reference genome sequence of the model plant Setaria.</title>
        <authorList>
            <person name="Bennetzen J.L."/>
            <person name="Schmutz J."/>
            <person name="Wang H."/>
            <person name="Percifield R."/>
            <person name="Hawkins J."/>
            <person name="Pontaroli A.C."/>
            <person name="Estep M."/>
            <person name="Feng L."/>
            <person name="Vaughn J.N."/>
            <person name="Grimwood J."/>
            <person name="Jenkins J."/>
            <person name="Barry K."/>
            <person name="Lindquist E."/>
            <person name="Hellsten U."/>
            <person name="Deshpande S."/>
            <person name="Wang X."/>
            <person name="Wu X."/>
            <person name="Mitros T."/>
            <person name="Triplett J."/>
            <person name="Yang X."/>
            <person name="Ye C.Y."/>
            <person name="Mauro-Herrera M."/>
            <person name="Wang L."/>
            <person name="Li P."/>
            <person name="Sharma M."/>
            <person name="Sharma R."/>
            <person name="Ronald P.C."/>
            <person name="Panaud O."/>
            <person name="Kellogg E.A."/>
            <person name="Brutnell T.P."/>
            <person name="Doust A.N."/>
            <person name="Tuskan G.A."/>
            <person name="Rokhsar D."/>
            <person name="Devos K.M."/>
        </authorList>
    </citation>
    <scope>NUCLEOTIDE SEQUENCE [LARGE SCALE GENOMIC DNA]</scope>
    <source>
        <strain evidence="7">cv. Yugu1</strain>
    </source>
</reference>
<keyword evidence="4" id="KW-0539">Nucleus</keyword>
<evidence type="ECO:0000256" key="3">
    <source>
        <dbReference type="ARBA" id="ARBA00022490"/>
    </source>
</evidence>
<evidence type="ECO:0000313" key="6">
    <source>
        <dbReference type="EnsemblPlants" id="KQK85622"/>
    </source>
</evidence>
<feature type="compositionally biased region" description="Low complexity" evidence="5">
    <location>
        <begin position="255"/>
        <end position="273"/>
    </location>
</feature>
<feature type="compositionally biased region" description="Low complexity" evidence="5">
    <location>
        <begin position="227"/>
        <end position="240"/>
    </location>
</feature>
<organism evidence="6 7">
    <name type="scientific">Setaria italica</name>
    <name type="common">Foxtail millet</name>
    <name type="synonym">Panicum italicum</name>
    <dbReference type="NCBI Taxonomy" id="4555"/>
    <lineage>
        <taxon>Eukaryota</taxon>
        <taxon>Viridiplantae</taxon>
        <taxon>Streptophyta</taxon>
        <taxon>Embryophyta</taxon>
        <taxon>Tracheophyta</taxon>
        <taxon>Spermatophyta</taxon>
        <taxon>Magnoliopsida</taxon>
        <taxon>Liliopsida</taxon>
        <taxon>Poales</taxon>
        <taxon>Poaceae</taxon>
        <taxon>PACMAD clade</taxon>
        <taxon>Panicoideae</taxon>
        <taxon>Panicodae</taxon>
        <taxon>Paniceae</taxon>
        <taxon>Cenchrinae</taxon>
        <taxon>Setaria</taxon>
    </lineage>
</organism>
<feature type="region of interest" description="Disordered" evidence="5">
    <location>
        <begin position="181"/>
        <end position="213"/>
    </location>
</feature>
<proteinExistence type="predicted"/>
<dbReference type="AlphaFoldDB" id="K4APL0"/>
<dbReference type="GO" id="GO:0005634">
    <property type="term" value="C:nucleus"/>
    <property type="evidence" value="ECO:0007669"/>
    <property type="project" value="UniProtKB-SubCell"/>
</dbReference>
<feature type="compositionally biased region" description="Basic residues" evidence="5">
    <location>
        <begin position="670"/>
        <end position="679"/>
    </location>
</feature>
<name>K4APL0_SETIT</name>
<dbReference type="InterPro" id="IPR044159">
    <property type="entry name" value="IQM"/>
</dbReference>
<evidence type="ECO:0000256" key="2">
    <source>
        <dbReference type="ARBA" id="ARBA00004496"/>
    </source>
</evidence>
<dbReference type="EnsemblPlants" id="KQK85622">
    <property type="protein sequence ID" value="KQK85622"/>
    <property type="gene ID" value="SETIT_040858mg"/>
</dbReference>
<dbReference type="HOGENOM" id="CLU_359977_0_0_1"/>
<keyword evidence="3" id="KW-0963">Cytoplasm</keyword>
<feature type="compositionally biased region" description="Low complexity" evidence="5">
    <location>
        <begin position="680"/>
        <end position="704"/>
    </location>
</feature>
<keyword evidence="7" id="KW-1185">Reference proteome</keyword>
<evidence type="ECO:0008006" key="8">
    <source>
        <dbReference type="Google" id="ProtNLM"/>
    </source>
</evidence>
<feature type="region of interest" description="Disordered" evidence="5">
    <location>
        <begin position="39"/>
        <end position="61"/>
    </location>
</feature>